<dbReference type="OrthoDB" id="3983163at2759"/>
<dbReference type="InterPro" id="IPR024645">
    <property type="entry name" value="Mitochondr_Som1"/>
</dbReference>
<dbReference type="Pfam" id="PF11093">
    <property type="entry name" value="Mitochondr_Som1"/>
    <property type="match status" value="1"/>
</dbReference>
<comment type="caution">
    <text evidence="1">The sequence shown here is derived from an EMBL/GenBank/DDBJ whole genome shotgun (WGS) entry which is preliminary data.</text>
</comment>
<evidence type="ECO:0000313" key="2">
    <source>
        <dbReference type="Proteomes" id="UP000193642"/>
    </source>
</evidence>
<accession>A0A1Y2CWN9</accession>
<dbReference type="Proteomes" id="UP000193642">
    <property type="component" value="Unassembled WGS sequence"/>
</dbReference>
<proteinExistence type="predicted"/>
<dbReference type="EMBL" id="MCGO01000005">
    <property type="protein sequence ID" value="ORY51449.1"/>
    <property type="molecule type" value="Genomic_DNA"/>
</dbReference>
<sequence>MSQKKCPVKDIVQYQCEVMRLAEGQSVEAIEGVVTSRQHQAVWNCKPLLRKFRQCAGEPTEEITFKYDLY</sequence>
<dbReference type="GO" id="GO:0042720">
    <property type="term" value="C:mitochondrial inner membrane peptidase complex"/>
    <property type="evidence" value="ECO:0007669"/>
    <property type="project" value="InterPro"/>
</dbReference>
<dbReference type="AlphaFoldDB" id="A0A1Y2CWN9"/>
<organism evidence="1 2">
    <name type="scientific">Rhizoclosmatium globosum</name>
    <dbReference type="NCBI Taxonomy" id="329046"/>
    <lineage>
        <taxon>Eukaryota</taxon>
        <taxon>Fungi</taxon>
        <taxon>Fungi incertae sedis</taxon>
        <taxon>Chytridiomycota</taxon>
        <taxon>Chytridiomycota incertae sedis</taxon>
        <taxon>Chytridiomycetes</taxon>
        <taxon>Chytridiales</taxon>
        <taxon>Chytriomycetaceae</taxon>
        <taxon>Rhizoclosmatium</taxon>
    </lineage>
</organism>
<reference evidence="1 2" key="1">
    <citation type="submission" date="2016-07" db="EMBL/GenBank/DDBJ databases">
        <title>Pervasive Adenine N6-methylation of Active Genes in Fungi.</title>
        <authorList>
            <consortium name="DOE Joint Genome Institute"/>
            <person name="Mondo S.J."/>
            <person name="Dannebaum R.O."/>
            <person name="Kuo R.C."/>
            <person name="Labutti K."/>
            <person name="Haridas S."/>
            <person name="Kuo A."/>
            <person name="Salamov A."/>
            <person name="Ahrendt S.R."/>
            <person name="Lipzen A."/>
            <person name="Sullivan W."/>
            <person name="Andreopoulos W.B."/>
            <person name="Clum A."/>
            <person name="Lindquist E."/>
            <person name="Daum C."/>
            <person name="Ramamoorthy G.K."/>
            <person name="Gryganskyi A."/>
            <person name="Culley D."/>
            <person name="Magnuson J.K."/>
            <person name="James T.Y."/>
            <person name="O'Malley M.A."/>
            <person name="Stajich J.E."/>
            <person name="Spatafora J.W."/>
            <person name="Visel A."/>
            <person name="Grigoriev I.V."/>
        </authorList>
    </citation>
    <scope>NUCLEOTIDE SEQUENCE [LARGE SCALE GENOMIC DNA]</scope>
    <source>
        <strain evidence="1 2">JEL800</strain>
    </source>
</reference>
<gene>
    <name evidence="1" type="ORF">BCR33DRAFT_846244</name>
</gene>
<keyword evidence="2" id="KW-1185">Reference proteome</keyword>
<protein>
    <submittedName>
        <fullName evidence="1">Uncharacterized protein</fullName>
    </submittedName>
</protein>
<evidence type="ECO:0000313" key="1">
    <source>
        <dbReference type="EMBL" id="ORY51449.1"/>
    </source>
</evidence>
<name>A0A1Y2CWN9_9FUNG</name>